<gene>
    <name evidence="1" type="ORF">NUW54_g9949</name>
</gene>
<dbReference type="EMBL" id="JANSHE010003464">
    <property type="protein sequence ID" value="KAJ2985988.1"/>
    <property type="molecule type" value="Genomic_DNA"/>
</dbReference>
<keyword evidence="2" id="KW-1185">Reference proteome</keyword>
<comment type="caution">
    <text evidence="1">The sequence shown here is derived from an EMBL/GenBank/DDBJ whole genome shotgun (WGS) entry which is preliminary data.</text>
</comment>
<accession>A0ACC1P2H2</accession>
<sequence>MTNRQRTTSVRAARATQLEYELTGALGKRTKFQESDVTQLILLAESRKRGGVDEPAVSDDSRRAGLANDKLVNVDSDRLDLREKIEEPPALLRSVLQSS</sequence>
<protein>
    <submittedName>
        <fullName evidence="1">Uncharacterized protein</fullName>
    </submittedName>
</protein>
<evidence type="ECO:0000313" key="2">
    <source>
        <dbReference type="Proteomes" id="UP001144978"/>
    </source>
</evidence>
<evidence type="ECO:0000313" key="1">
    <source>
        <dbReference type="EMBL" id="KAJ2985988.1"/>
    </source>
</evidence>
<name>A0ACC1P2H2_9APHY</name>
<dbReference type="Proteomes" id="UP001144978">
    <property type="component" value="Unassembled WGS sequence"/>
</dbReference>
<proteinExistence type="predicted"/>
<organism evidence="1 2">
    <name type="scientific">Trametes sanguinea</name>
    <dbReference type="NCBI Taxonomy" id="158606"/>
    <lineage>
        <taxon>Eukaryota</taxon>
        <taxon>Fungi</taxon>
        <taxon>Dikarya</taxon>
        <taxon>Basidiomycota</taxon>
        <taxon>Agaricomycotina</taxon>
        <taxon>Agaricomycetes</taxon>
        <taxon>Polyporales</taxon>
        <taxon>Polyporaceae</taxon>
        <taxon>Trametes</taxon>
    </lineage>
</organism>
<reference evidence="1" key="1">
    <citation type="submission" date="2022-08" db="EMBL/GenBank/DDBJ databases">
        <title>Genome Sequence of Pycnoporus sanguineus.</title>
        <authorList>
            <person name="Buettner E."/>
        </authorList>
    </citation>
    <scope>NUCLEOTIDE SEQUENCE</scope>
    <source>
        <strain evidence="1">CG-C14</strain>
    </source>
</reference>